<proteinExistence type="inferred from homology"/>
<keyword evidence="8" id="KW-1185">Reference proteome</keyword>
<name>A0A1W2BVX9_9RHOB</name>
<organism evidence="7 8">
    <name type="scientific">Primorskyibacter flagellatus</name>
    <dbReference type="NCBI Taxonomy" id="1387277"/>
    <lineage>
        <taxon>Bacteria</taxon>
        <taxon>Pseudomonadati</taxon>
        <taxon>Pseudomonadota</taxon>
        <taxon>Alphaproteobacteria</taxon>
        <taxon>Rhodobacterales</taxon>
        <taxon>Roseobacteraceae</taxon>
        <taxon>Primorskyibacter</taxon>
    </lineage>
</organism>
<dbReference type="GO" id="GO:0016887">
    <property type="term" value="F:ATP hydrolysis activity"/>
    <property type="evidence" value="ECO:0007669"/>
    <property type="project" value="InterPro"/>
</dbReference>
<dbReference type="PROSITE" id="PS00211">
    <property type="entry name" value="ABC_TRANSPORTER_1"/>
    <property type="match status" value="1"/>
</dbReference>
<comment type="similarity">
    <text evidence="1">Belongs to the ABC transporter superfamily.</text>
</comment>
<evidence type="ECO:0000259" key="6">
    <source>
        <dbReference type="PROSITE" id="PS50893"/>
    </source>
</evidence>
<dbReference type="InterPro" id="IPR003593">
    <property type="entry name" value="AAA+_ATPase"/>
</dbReference>
<evidence type="ECO:0000256" key="5">
    <source>
        <dbReference type="ARBA" id="ARBA00022840"/>
    </source>
</evidence>
<protein>
    <submittedName>
        <fullName evidence="7">ABC-2 type transport system ATP-binding protein</fullName>
    </submittedName>
</protein>
<dbReference type="OrthoDB" id="9778547at2"/>
<evidence type="ECO:0000256" key="1">
    <source>
        <dbReference type="ARBA" id="ARBA00005417"/>
    </source>
</evidence>
<dbReference type="STRING" id="1387277.SAMN06295998_10529"/>
<keyword evidence="2" id="KW-0813">Transport</keyword>
<dbReference type="SUPFAM" id="SSF52540">
    <property type="entry name" value="P-loop containing nucleoside triphosphate hydrolases"/>
    <property type="match status" value="1"/>
</dbReference>
<evidence type="ECO:0000256" key="4">
    <source>
        <dbReference type="ARBA" id="ARBA00022741"/>
    </source>
</evidence>
<dbReference type="Proteomes" id="UP000192330">
    <property type="component" value="Unassembled WGS sequence"/>
</dbReference>
<dbReference type="Gene3D" id="3.40.50.300">
    <property type="entry name" value="P-loop containing nucleotide triphosphate hydrolases"/>
    <property type="match status" value="1"/>
</dbReference>
<gene>
    <name evidence="7" type="ORF">SAMN06295998_10529</name>
</gene>
<dbReference type="AlphaFoldDB" id="A0A1W2BVX9"/>
<accession>A0A1W2BVX9</accession>
<dbReference type="EMBL" id="FWYD01000005">
    <property type="protein sequence ID" value="SMC77031.1"/>
    <property type="molecule type" value="Genomic_DNA"/>
</dbReference>
<dbReference type="PANTHER" id="PTHR42711">
    <property type="entry name" value="ABC TRANSPORTER ATP-BINDING PROTEIN"/>
    <property type="match status" value="1"/>
</dbReference>
<dbReference type="RefSeq" id="WP_084352771.1">
    <property type="nucleotide sequence ID" value="NZ_FWYD01000005.1"/>
</dbReference>
<dbReference type="InterPro" id="IPR003439">
    <property type="entry name" value="ABC_transporter-like_ATP-bd"/>
</dbReference>
<dbReference type="InterPro" id="IPR050763">
    <property type="entry name" value="ABC_transporter_ATP-binding"/>
</dbReference>
<dbReference type="PROSITE" id="PS50893">
    <property type="entry name" value="ABC_TRANSPORTER_2"/>
    <property type="match status" value="1"/>
</dbReference>
<keyword evidence="3" id="KW-0536">Nodulation</keyword>
<dbReference type="InterPro" id="IPR017871">
    <property type="entry name" value="ABC_transporter-like_CS"/>
</dbReference>
<keyword evidence="4" id="KW-0547">Nucleotide-binding</keyword>
<dbReference type="PANTHER" id="PTHR42711:SF5">
    <property type="entry name" value="ABC TRANSPORTER ATP-BINDING PROTEIN NATA"/>
    <property type="match status" value="1"/>
</dbReference>
<feature type="domain" description="ABC transporter" evidence="6">
    <location>
        <begin position="6"/>
        <end position="236"/>
    </location>
</feature>
<dbReference type="GO" id="GO:0005524">
    <property type="term" value="F:ATP binding"/>
    <property type="evidence" value="ECO:0007669"/>
    <property type="project" value="UniProtKB-KW"/>
</dbReference>
<evidence type="ECO:0000313" key="7">
    <source>
        <dbReference type="EMBL" id="SMC77031.1"/>
    </source>
</evidence>
<evidence type="ECO:0000256" key="3">
    <source>
        <dbReference type="ARBA" id="ARBA00022458"/>
    </source>
</evidence>
<reference evidence="7 8" key="1">
    <citation type="submission" date="2017-04" db="EMBL/GenBank/DDBJ databases">
        <authorList>
            <person name="Afonso C.L."/>
            <person name="Miller P.J."/>
            <person name="Scott M.A."/>
            <person name="Spackman E."/>
            <person name="Goraichik I."/>
            <person name="Dimitrov K.M."/>
            <person name="Suarez D.L."/>
            <person name="Swayne D.E."/>
        </authorList>
    </citation>
    <scope>NUCLEOTIDE SEQUENCE [LARGE SCALE GENOMIC DNA]</scope>
    <source>
        <strain evidence="7 8">CGMCC 1.12644</strain>
    </source>
</reference>
<evidence type="ECO:0000313" key="8">
    <source>
        <dbReference type="Proteomes" id="UP000192330"/>
    </source>
</evidence>
<dbReference type="Pfam" id="PF00005">
    <property type="entry name" value="ABC_tran"/>
    <property type="match status" value="1"/>
</dbReference>
<dbReference type="InterPro" id="IPR027417">
    <property type="entry name" value="P-loop_NTPase"/>
</dbReference>
<keyword evidence="5 7" id="KW-0067">ATP-binding</keyword>
<sequence length="316" mass="34749">MPIAAISVENLTKQLGSRNVLKGINLTIGQGQRAALLGPNGAGKTTLVNILCGLTSPDSGKAIVAGHDVVRQTMVARAQIGVVFQDSSLDTRLSVAENLEFHGLVYGMSRKARRAQIEVMLNLVELSDWRNTVVRSLSGGMKRRLEIARALLHRPRILFLDEPTTGLDTQTRDRIWHYLDRLSRDTGLTVLVTTHYTEEVEHFDQVSIIDHGQIIANGAPFDLKAKHGTTRLLVKPRNKEAMGRITGVWPKAQTADNTLSIPISKNSEIDQFLAAFGRDVSSLEVESATLASVFLSLTGRELRDRVERANEKGRAS</sequence>
<evidence type="ECO:0000256" key="2">
    <source>
        <dbReference type="ARBA" id="ARBA00022448"/>
    </source>
</evidence>
<dbReference type="SMART" id="SM00382">
    <property type="entry name" value="AAA"/>
    <property type="match status" value="1"/>
</dbReference>